<dbReference type="EMBL" id="QFNK01000013">
    <property type="protein sequence ID" value="PZO88586.1"/>
    <property type="molecule type" value="Genomic_DNA"/>
</dbReference>
<reference evidence="1 2" key="1">
    <citation type="submission" date="2017-08" db="EMBL/GenBank/DDBJ databases">
        <title>Infants hospitalized years apart are colonized by the same room-sourced microbial strains.</title>
        <authorList>
            <person name="Brooks B."/>
            <person name="Olm M.R."/>
            <person name="Firek B.A."/>
            <person name="Baker R."/>
            <person name="Thomas B.C."/>
            <person name="Morowitz M.J."/>
            <person name="Banfield J.F."/>
        </authorList>
    </citation>
    <scope>NUCLEOTIDE SEQUENCE [LARGE SCALE GENOMIC DNA]</scope>
    <source>
        <strain evidence="1">S2_018_000_R2_104</strain>
    </source>
</reference>
<proteinExistence type="predicted"/>
<protein>
    <submittedName>
        <fullName evidence="1">Uncharacterized protein</fullName>
    </submittedName>
</protein>
<dbReference type="Proteomes" id="UP000249557">
    <property type="component" value="Unassembled WGS sequence"/>
</dbReference>
<comment type="caution">
    <text evidence="1">The sequence shown here is derived from an EMBL/GenBank/DDBJ whole genome shotgun (WGS) entry which is preliminary data.</text>
</comment>
<evidence type="ECO:0000313" key="1">
    <source>
        <dbReference type="EMBL" id="PZO88586.1"/>
    </source>
</evidence>
<accession>A0A2W5A520</accession>
<name>A0A2W5A520_9BACT</name>
<gene>
    <name evidence="1" type="ORF">DI626_01455</name>
</gene>
<evidence type="ECO:0000313" key="2">
    <source>
        <dbReference type="Proteomes" id="UP000249557"/>
    </source>
</evidence>
<dbReference type="AlphaFoldDB" id="A0A2W5A520"/>
<sequence>MGIWAVPNTAKKAERLKMLLTKNMSRAHAEAEMYLLLGSDNLFDDFKETVRGEDIRPIIARRLKEILDMPESSFSAQWEPEARSICESIIADYGLQTDIQPDKPIIFVSWSVEDILELLEGNEGDLDMTVEEIHDALIYAARHGYHSGPDSILDSIRDAHRVLTGQETGTGEALFR</sequence>
<organism evidence="1 2">
    <name type="scientific">Micavibrio aeruginosavorus</name>
    <dbReference type="NCBI Taxonomy" id="349221"/>
    <lineage>
        <taxon>Bacteria</taxon>
        <taxon>Pseudomonadati</taxon>
        <taxon>Bdellovibrionota</taxon>
        <taxon>Bdellovibrionia</taxon>
        <taxon>Bdellovibrionales</taxon>
        <taxon>Pseudobdellovibrionaceae</taxon>
        <taxon>Micavibrio</taxon>
    </lineage>
</organism>